<protein>
    <submittedName>
        <fullName evidence="1">Uncharacterized protein</fullName>
    </submittedName>
</protein>
<gene>
    <name evidence="1" type="ORF">BO71DRAFT_399145</name>
</gene>
<dbReference type="VEuPathDB" id="FungiDB:BO71DRAFT_399145"/>
<sequence>MEQASRLDGYRRMLGSKNDGELEQCWRRNSNRSNRPGGDHLTASRRRLFASFLLLASSLHRFIPQPRRRFASANARVGLPHFRRPLLPPILTRLTAPQQGTDVSSAEAIETPLLSLDQSYFCLQGSGDLVAVVDLIASTGCKGRRQRCALCM</sequence>
<reference evidence="1 2" key="1">
    <citation type="submission" date="2018-02" db="EMBL/GenBank/DDBJ databases">
        <title>The genomes of Aspergillus section Nigri reveals drivers in fungal speciation.</title>
        <authorList>
            <consortium name="DOE Joint Genome Institute"/>
            <person name="Vesth T.C."/>
            <person name="Nybo J."/>
            <person name="Theobald S."/>
            <person name="Brandl J."/>
            <person name="Frisvad J.C."/>
            <person name="Nielsen K.F."/>
            <person name="Lyhne E.K."/>
            <person name="Kogle M.E."/>
            <person name="Kuo A."/>
            <person name="Riley R."/>
            <person name="Clum A."/>
            <person name="Nolan M."/>
            <person name="Lipzen A."/>
            <person name="Salamov A."/>
            <person name="Henrissat B."/>
            <person name="Wiebenga A."/>
            <person name="De vries R.P."/>
            <person name="Grigoriev I.V."/>
            <person name="Mortensen U.H."/>
            <person name="Andersen M.R."/>
            <person name="Baker S.E."/>
        </authorList>
    </citation>
    <scope>NUCLEOTIDE SEQUENCE [LARGE SCALE GENOMIC DNA]</scope>
    <source>
        <strain evidence="1 2">CBS 707.79</strain>
    </source>
</reference>
<name>A0A319DA76_9EURO</name>
<proteinExistence type="predicted"/>
<evidence type="ECO:0000313" key="1">
    <source>
        <dbReference type="EMBL" id="PYH94091.1"/>
    </source>
</evidence>
<accession>A0A319DA76</accession>
<dbReference type="Proteomes" id="UP000247810">
    <property type="component" value="Unassembled WGS sequence"/>
</dbReference>
<keyword evidence="2" id="KW-1185">Reference proteome</keyword>
<dbReference type="AlphaFoldDB" id="A0A319DA76"/>
<evidence type="ECO:0000313" key="2">
    <source>
        <dbReference type="Proteomes" id="UP000247810"/>
    </source>
</evidence>
<dbReference type="EMBL" id="KZ825879">
    <property type="protein sequence ID" value="PYH94091.1"/>
    <property type="molecule type" value="Genomic_DNA"/>
</dbReference>
<organism evidence="1 2">
    <name type="scientific">Aspergillus ellipticus CBS 707.79</name>
    <dbReference type="NCBI Taxonomy" id="1448320"/>
    <lineage>
        <taxon>Eukaryota</taxon>
        <taxon>Fungi</taxon>
        <taxon>Dikarya</taxon>
        <taxon>Ascomycota</taxon>
        <taxon>Pezizomycotina</taxon>
        <taxon>Eurotiomycetes</taxon>
        <taxon>Eurotiomycetidae</taxon>
        <taxon>Eurotiales</taxon>
        <taxon>Aspergillaceae</taxon>
        <taxon>Aspergillus</taxon>
        <taxon>Aspergillus subgen. Circumdati</taxon>
    </lineage>
</organism>